<dbReference type="Proteomes" id="UP000003643">
    <property type="component" value="Unassembled WGS sequence"/>
</dbReference>
<gene>
    <name evidence="1" type="ORF">HMPREF0397_0366</name>
</gene>
<dbReference type="AlphaFoldDB" id="D5RAY1"/>
<comment type="caution">
    <text evidence="1">The sequence shown here is derived from an EMBL/GenBank/DDBJ whole genome shotgun (WGS) entry which is preliminary data.</text>
</comment>
<proteinExistence type="predicted"/>
<reference evidence="1 2" key="1">
    <citation type="submission" date="2010-04" db="EMBL/GenBank/DDBJ databases">
        <authorList>
            <person name="Qin X."/>
            <person name="Bachman B."/>
            <person name="Battles P."/>
            <person name="Bell A."/>
            <person name="Bess C."/>
            <person name="Bickham C."/>
            <person name="Chaboub L."/>
            <person name="Chen D."/>
            <person name="Coyle M."/>
            <person name="Deiros D.R."/>
            <person name="Dinh H."/>
            <person name="Forbes L."/>
            <person name="Fowler G."/>
            <person name="Francisco L."/>
            <person name="Fu Q."/>
            <person name="Gubbala S."/>
            <person name="Hale W."/>
            <person name="Han Y."/>
            <person name="Hemphill L."/>
            <person name="Highlander S.K."/>
            <person name="Hirani K."/>
            <person name="Hogues M."/>
            <person name="Jackson L."/>
            <person name="Jakkamsetti A."/>
            <person name="Javaid M."/>
            <person name="Jiang H."/>
            <person name="Korchina V."/>
            <person name="Kovar C."/>
            <person name="Lara F."/>
            <person name="Lee S."/>
            <person name="Mata R."/>
            <person name="Mathew T."/>
            <person name="Moen C."/>
            <person name="Morales K."/>
            <person name="Munidasa M."/>
            <person name="Nazareth L."/>
            <person name="Ngo R."/>
            <person name="Nguyen L."/>
            <person name="Okwuonu G."/>
            <person name="Ongeri F."/>
            <person name="Patil S."/>
            <person name="Petrosino J."/>
            <person name="Pham C."/>
            <person name="Pham P."/>
            <person name="Pu L.-L."/>
            <person name="Puazo M."/>
            <person name="Raj R."/>
            <person name="Reid J."/>
            <person name="Rouhana J."/>
            <person name="Saada N."/>
            <person name="Shang Y."/>
            <person name="Simmons D."/>
            <person name="Thornton R."/>
            <person name="Warren J."/>
            <person name="Weissenberger G."/>
            <person name="Zhang J."/>
            <person name="Zhang L."/>
            <person name="Zhou C."/>
            <person name="Zhu D."/>
            <person name="Muzny D."/>
            <person name="Worley K."/>
            <person name="Gibbs R."/>
        </authorList>
    </citation>
    <scope>NUCLEOTIDE SEQUENCE [LARGE SCALE GENOMIC DNA]</scope>
    <source>
        <strain evidence="2">ATCC 23726 / VPI 4351</strain>
    </source>
</reference>
<name>D5RAY1_FUSN2</name>
<organism evidence="1 2">
    <name type="scientific">Fusobacterium nucleatum subsp. nucleatum (strain ATCC 23726 / VPI 4351)</name>
    <dbReference type="NCBI Taxonomy" id="525283"/>
    <lineage>
        <taxon>Bacteria</taxon>
        <taxon>Fusobacteriati</taxon>
        <taxon>Fusobacteriota</taxon>
        <taxon>Fusobacteriia</taxon>
        <taxon>Fusobacteriales</taxon>
        <taxon>Fusobacteriaceae</taxon>
        <taxon>Fusobacterium</taxon>
    </lineage>
</organism>
<accession>D5RAY1</accession>
<evidence type="ECO:0000313" key="1">
    <source>
        <dbReference type="EMBL" id="EFG95994.1"/>
    </source>
</evidence>
<protein>
    <submittedName>
        <fullName evidence="1">Uncharacterized protein</fullName>
    </submittedName>
</protein>
<evidence type="ECO:0000313" key="2">
    <source>
        <dbReference type="Proteomes" id="UP000003643"/>
    </source>
</evidence>
<dbReference type="EMBL" id="ADVK01000013">
    <property type="protein sequence ID" value="EFG95994.1"/>
    <property type="molecule type" value="Genomic_DNA"/>
</dbReference>
<sequence>MMLNFEKINKMIDLIEESQIMEGLTFNEFAMEFYSEVKLVPLSRYLKTNNRVKRMPKIMNMRKAGELLLFTKTDDETLSFLKRKGYNEIPSLDYKTIMLLRKLDPIDNWKKVLAFFNGDKTVEEINLSTRPILFPQEIKKLEEYIKDELSLNDDEFEKFMSISSVAIKNKEVMKAIKKLSR</sequence>